<sequence>MKQETDQDLKHLTQLLEDLEQISLDDIAKIPEDKQHLMVETIENLQDQLKEVVNDSKLLH</sequence>
<dbReference type="Proteomes" id="UP000252086">
    <property type="component" value="Unassembled WGS sequence"/>
</dbReference>
<proteinExistence type="predicted"/>
<reference evidence="1 2" key="1">
    <citation type="submission" date="2018-06" db="EMBL/GenBank/DDBJ databases">
        <title>Genomic Encyclopedia of Type Strains, Phase III (KMG-III): the genomes of soil and plant-associated and newly described type strains.</title>
        <authorList>
            <person name="Whitman W."/>
        </authorList>
    </citation>
    <scope>NUCLEOTIDE SEQUENCE [LARGE SCALE GENOMIC DNA]</scope>
    <source>
        <strain evidence="1 2">CECT 7732</strain>
    </source>
</reference>
<evidence type="ECO:0000313" key="2">
    <source>
        <dbReference type="Proteomes" id="UP000252086"/>
    </source>
</evidence>
<dbReference type="RefSeq" id="WP_113872932.1">
    <property type="nucleotide sequence ID" value="NZ_QNRF01000001.1"/>
</dbReference>
<accession>A0A366D7S7</accession>
<organism evidence="1 2">
    <name type="scientific">Marinomonas aquiplantarum</name>
    <dbReference type="NCBI Taxonomy" id="491951"/>
    <lineage>
        <taxon>Bacteria</taxon>
        <taxon>Pseudomonadati</taxon>
        <taxon>Pseudomonadota</taxon>
        <taxon>Gammaproteobacteria</taxon>
        <taxon>Oceanospirillales</taxon>
        <taxon>Oceanospirillaceae</taxon>
        <taxon>Marinomonas</taxon>
    </lineage>
</organism>
<protein>
    <submittedName>
        <fullName evidence="1">Uncharacterized protein</fullName>
    </submittedName>
</protein>
<keyword evidence="2" id="KW-1185">Reference proteome</keyword>
<name>A0A366D7S7_9GAMM</name>
<evidence type="ECO:0000313" key="1">
    <source>
        <dbReference type="EMBL" id="RBO86046.1"/>
    </source>
</evidence>
<dbReference type="OrthoDB" id="6106870at2"/>
<dbReference type="EMBL" id="QNRF01000001">
    <property type="protein sequence ID" value="RBO86046.1"/>
    <property type="molecule type" value="Genomic_DNA"/>
</dbReference>
<comment type="caution">
    <text evidence="1">The sequence shown here is derived from an EMBL/GenBank/DDBJ whole genome shotgun (WGS) entry which is preliminary data.</text>
</comment>
<gene>
    <name evidence="1" type="ORF">DFP76_101322</name>
</gene>
<dbReference type="AlphaFoldDB" id="A0A366D7S7"/>